<organism evidence="1">
    <name type="scientific">viral metagenome</name>
    <dbReference type="NCBI Taxonomy" id="1070528"/>
    <lineage>
        <taxon>unclassified sequences</taxon>
        <taxon>metagenomes</taxon>
        <taxon>organismal metagenomes</taxon>
    </lineage>
</organism>
<sequence>MEEMEEPQLLYYPNSEEVRQLVLLFSSEDNIISRDIVRRIYARFFTAFATFERAYRALTRDILVDDEKKTVYKTLRAVYPVGS</sequence>
<reference evidence="1" key="1">
    <citation type="journal article" date="2020" name="Nature">
        <title>Giant virus diversity and host interactions through global metagenomics.</title>
        <authorList>
            <person name="Schulz F."/>
            <person name="Roux S."/>
            <person name="Paez-Espino D."/>
            <person name="Jungbluth S."/>
            <person name="Walsh D.A."/>
            <person name="Denef V.J."/>
            <person name="McMahon K.D."/>
            <person name="Konstantinidis K.T."/>
            <person name="Eloe-Fadrosh E.A."/>
            <person name="Kyrpides N.C."/>
            <person name="Woyke T."/>
        </authorList>
    </citation>
    <scope>NUCLEOTIDE SEQUENCE</scope>
    <source>
        <strain evidence="1">GVMAG-M-3300023184-190</strain>
    </source>
</reference>
<accession>A0A6C0I463</accession>
<evidence type="ECO:0000313" key="1">
    <source>
        <dbReference type="EMBL" id="QHT87579.1"/>
    </source>
</evidence>
<dbReference type="AlphaFoldDB" id="A0A6C0I463"/>
<dbReference type="EMBL" id="MN740093">
    <property type="protein sequence ID" value="QHT87579.1"/>
    <property type="molecule type" value="Genomic_DNA"/>
</dbReference>
<name>A0A6C0I463_9ZZZZ</name>
<protein>
    <submittedName>
        <fullName evidence="1">Uncharacterized protein</fullName>
    </submittedName>
</protein>
<proteinExistence type="predicted"/>